<reference evidence="5" key="2">
    <citation type="submission" date="2023-03" db="EMBL/GenBank/DDBJ databases">
        <title>Actinoallomurus iriomotensis NBRC 103684.</title>
        <authorList>
            <person name="Ichikawa N."/>
            <person name="Sato H."/>
            <person name="Tonouchi N."/>
        </authorList>
    </citation>
    <scope>NUCLEOTIDE SEQUENCE</scope>
    <source>
        <strain evidence="5">NBRC 103684</strain>
    </source>
</reference>
<organism evidence="5 6">
    <name type="scientific">Actinoallomurus iriomotensis</name>
    <dbReference type="NCBI Taxonomy" id="478107"/>
    <lineage>
        <taxon>Bacteria</taxon>
        <taxon>Bacillati</taxon>
        <taxon>Actinomycetota</taxon>
        <taxon>Actinomycetes</taxon>
        <taxon>Streptosporangiales</taxon>
        <taxon>Thermomonosporaceae</taxon>
        <taxon>Actinoallomurus</taxon>
    </lineage>
</organism>
<accession>A0A9W6S6F2</accession>
<name>A0A9W6S6F2_9ACTN</name>
<dbReference type="EMBL" id="BSTJ01000006">
    <property type="protein sequence ID" value="GLY76822.1"/>
    <property type="molecule type" value="Genomic_DNA"/>
</dbReference>
<dbReference type="EMBL" id="BSTK01000012">
    <property type="protein sequence ID" value="GLY89235.1"/>
    <property type="molecule type" value="Genomic_DNA"/>
</dbReference>
<dbReference type="PANTHER" id="PTHR43877">
    <property type="entry name" value="AMINOALKYLPHOSPHONATE N-ACETYLTRANSFERASE-RELATED-RELATED"/>
    <property type="match status" value="1"/>
</dbReference>
<dbReference type="InterPro" id="IPR000182">
    <property type="entry name" value="GNAT_dom"/>
</dbReference>
<keyword evidence="2" id="KW-0012">Acyltransferase</keyword>
<evidence type="ECO:0000256" key="2">
    <source>
        <dbReference type="ARBA" id="ARBA00023315"/>
    </source>
</evidence>
<sequence>MGIRRAEAVDRAAVETIVRTAYEPWAESIGVVPLPMVADYGDLIERGRVHVLENGEVDALIVLETDGDVLLVENVAVRPDRQGRGLGRRLMAFAEFRARSLGLSALRLYTNEKMVSNIGLYESLGYRETGREALDGRHVVHMRKQL</sequence>
<evidence type="ECO:0000256" key="1">
    <source>
        <dbReference type="ARBA" id="ARBA00022679"/>
    </source>
</evidence>
<dbReference type="GO" id="GO:0016747">
    <property type="term" value="F:acyltransferase activity, transferring groups other than amino-acyl groups"/>
    <property type="evidence" value="ECO:0007669"/>
    <property type="project" value="InterPro"/>
</dbReference>
<protein>
    <submittedName>
        <fullName evidence="5">Acetyltransferase</fullName>
    </submittedName>
</protein>
<evidence type="ECO:0000313" key="6">
    <source>
        <dbReference type="Proteomes" id="UP001165074"/>
    </source>
</evidence>
<dbReference type="Proteomes" id="UP001165135">
    <property type="component" value="Unassembled WGS sequence"/>
</dbReference>
<evidence type="ECO:0000313" key="5">
    <source>
        <dbReference type="EMBL" id="GLY89235.1"/>
    </source>
</evidence>
<dbReference type="InterPro" id="IPR050832">
    <property type="entry name" value="Bact_Acetyltransf"/>
</dbReference>
<evidence type="ECO:0000259" key="3">
    <source>
        <dbReference type="PROSITE" id="PS51186"/>
    </source>
</evidence>
<proteinExistence type="predicted"/>
<feature type="domain" description="N-acetyltransferase" evidence="3">
    <location>
        <begin position="1"/>
        <end position="146"/>
    </location>
</feature>
<dbReference type="Pfam" id="PF13508">
    <property type="entry name" value="Acetyltransf_7"/>
    <property type="match status" value="1"/>
</dbReference>
<comment type="caution">
    <text evidence="5">The sequence shown here is derived from an EMBL/GenBank/DDBJ whole genome shotgun (WGS) entry which is preliminary data.</text>
</comment>
<dbReference type="Proteomes" id="UP001165074">
    <property type="component" value="Unassembled WGS sequence"/>
</dbReference>
<dbReference type="SUPFAM" id="SSF55729">
    <property type="entry name" value="Acyl-CoA N-acyltransferases (Nat)"/>
    <property type="match status" value="1"/>
</dbReference>
<dbReference type="PROSITE" id="PS51186">
    <property type="entry name" value="GNAT"/>
    <property type="match status" value="1"/>
</dbReference>
<dbReference type="Gene3D" id="3.40.630.30">
    <property type="match status" value="1"/>
</dbReference>
<dbReference type="InterPro" id="IPR016181">
    <property type="entry name" value="Acyl_CoA_acyltransferase"/>
</dbReference>
<dbReference type="CDD" id="cd04301">
    <property type="entry name" value="NAT_SF"/>
    <property type="match status" value="1"/>
</dbReference>
<gene>
    <name evidence="4" type="ORF">Airi01_050890</name>
    <name evidence="5" type="ORF">Airi02_071640</name>
</gene>
<evidence type="ECO:0000313" key="4">
    <source>
        <dbReference type="EMBL" id="GLY76822.1"/>
    </source>
</evidence>
<dbReference type="AlphaFoldDB" id="A0A9W6S6F2"/>
<dbReference type="RefSeq" id="WP_285579360.1">
    <property type="nucleotide sequence ID" value="NZ_BSTJ01000006.1"/>
</dbReference>
<keyword evidence="1" id="KW-0808">Transferase</keyword>
<reference evidence="4" key="1">
    <citation type="submission" date="2023-03" db="EMBL/GenBank/DDBJ databases">
        <title>Actinoallomurus iriomotensis NBRC 103681.</title>
        <authorList>
            <person name="Ichikawa N."/>
            <person name="Sato H."/>
            <person name="Tonouchi N."/>
        </authorList>
    </citation>
    <scope>NUCLEOTIDE SEQUENCE</scope>
    <source>
        <strain evidence="4">NBRC 103681</strain>
    </source>
</reference>
<keyword evidence="6" id="KW-1185">Reference proteome</keyword>